<dbReference type="InterPro" id="IPR000185">
    <property type="entry name" value="SecA"/>
</dbReference>
<accession>A0ABD1E063</accession>
<dbReference type="CDD" id="cd22744">
    <property type="entry name" value="OTU"/>
    <property type="match status" value="1"/>
</dbReference>
<evidence type="ECO:0000259" key="9">
    <source>
        <dbReference type="PROSITE" id="PS51194"/>
    </source>
</evidence>
<feature type="domain" description="Helicase C-terminal" evidence="9">
    <location>
        <begin position="993"/>
        <end position="1154"/>
    </location>
</feature>
<dbReference type="Proteomes" id="UP001566132">
    <property type="component" value="Unassembled WGS sequence"/>
</dbReference>
<keyword evidence="5" id="KW-0653">Protein transport</keyword>
<dbReference type="SUPFAM" id="SSF52540">
    <property type="entry name" value="P-loop containing nucleoside triphosphate hydrolases"/>
    <property type="match status" value="2"/>
</dbReference>
<gene>
    <name evidence="11" type="ORF">ABEB36_015572</name>
</gene>
<sequence>MIGALSYALDITIKIYHQDGTTATYNTSQDADLTVKKIVNLQNTGNHYNSLVPRSLFELLPFEKKYPKQSYKIKRIFEILNECERCKELDDQIGIVTSKLGLSLVSIEKLKGYINASYVIKPQKTINFEESSPWYTDEDMNSYGRVLEKYSVNLNTQFSNRLTEDDIKTLPSIESLKENYPRYICYNIGGMENKDESGIHWVAIVLVRRREKVTILYKDSKGDWNNSSKAVETLFKEQYKNKVDFIKHSQVEQKDDSSCGPMTINNLEIMALKVKEANDEGKDGISELIRLFKGESGGIAFTTQDQVQSIRISHSLQNKSPSNTKQDINVDDLRTIMTKLDLGNNYISMEDGKKFDPIEIKEDCNCFYAAVADQLRRLEIKNNEANNQPEEYYTHENLRVLTINYISRNKGQEFSKNIEERLQTQNTDSLHGDLPSNIHTVDQYIEYHSKEGVWADSGMVEALAYALDITLKIYYQHGTVKTYNTLQNANFTTKKIVNLQYTSTHYNSLIAVDIEHITSKKEDIESYIHKIDEHYDKLKDWKINELKNWSRKHKGYLSKDFSDTTESADNICRAVAVMDRANELSTRGHRLRDTQKAAILIFMQTNTKGHISQINTGEGKTTIISVVAALKVMQGYKTHIITSNNVLAADGVKDKKLFYDLLNITTTDNNPDDRYTDGPKACYNKDIVYGSITSFQFDWLRDSFEQLQTLGGIDFNNIWVMLDEIDSLLIDQGGNIAKLSGPFPGMDSLRYVYINIWIALAKTEEQVTQQILTQLKAKADKLAQDFETHEDEKQIEYEKYEDSLRESFLDEIKKQIKNQKDHLINKTILAQHLHQYAEDSIERWIEHAFTAKYKYKENVEYKISKDKDGENIITPVDNQNTGVSMKNTILSNGLHQFLQIKHNLCLTYESLTSCYVSNLDYIKKYGSKLSGVTGTLGSRSERNLLGSVFNLEFSVIPPFKPKKFKKFPGKISADDKFVNDVAIAALGELARTQIKHEYVDEKQQSAINKPRAVLIVCASILDVEIIAQEVDKEAKAAGLTPKIRKYRDEIDAHITESILDVCDIVIATNLAGRGTDFKTSARLEGNCGLHVILAFLPCNKRVEDQGLGRTGRQGNNGTGQIITKISELEALGIAVSDNENIEFKEVITRRDKLETMRVNDIADNKITELEFKGQLFNKFSSLYGSLKKRSKTGTNAIKWIYVLRDLKEKWAFWLEKQTYTAENIKEIIDNRKSWFTKNEDYFVKAVEQEYDKFLKEAKSIINGTISHNPFYSICLSERYLENNIDKSDREKAKSEIEHALKISNSSELLYSAYIKLFEIAIENGGQVLERYQKAVANIFFFPLERNCPDYKRHAVEHLEKAAKALTIEHDYLEELIGGKNINDTQQEESVLASIIISEKGEQDNNQQTNCTSNTNLFLKHLQARLVCLAVYKENIASLIKQIKGENKLENLEPQIVIGVNDGAIIDCKVPRYLSKLDSHNELKKHITERSVDELEYVGMSSIYQLRKIHDVHKEVIAGAQIQIGGAFALLASAAAFPVLLPVNGPLAGAMISEGITDIITALIQQGQSAFNKKDYVKGKVISYGISVLTMGIGALISSTKILSKAMNACRSLAAKLRAVKGPFAGICKFLANRLETLAKYLELMIEKIELARKTAAEQAKYLCQLKDANQLQKFQQLQKSIKFSDVVMTHGQKITQIAVQSAIGAITGVVISVAIEKIVIASLNNMMTGLQPIIKEKVRNAVSIKIKGDYRKGTFNNLTDSKINQIIEQLFNTSLEEDIKDVSKQIGLGILRHSSNWKMQLATLAFESILTGIDIATCTNAVCNKFIDNLPKKQITNNDNDKSKLTEIIITQISEAVSGIIYSQIVAITGKIVVTLPKALYRGYKKHQEKKADEKAVTDIRQKLNQIDSADDIAKAENTKCVHDAVSETLGLDNNKGSKQLTDATNLAASKDGASIEDTKQLFMQNGIEVTSCGIEDAQSQFVKQGSDRG</sequence>
<evidence type="ECO:0000256" key="2">
    <source>
        <dbReference type="ARBA" id="ARBA00022490"/>
    </source>
</evidence>
<evidence type="ECO:0000256" key="4">
    <source>
        <dbReference type="ARBA" id="ARBA00022801"/>
    </source>
</evidence>
<evidence type="ECO:0000313" key="11">
    <source>
        <dbReference type="EMBL" id="KAL1487735.1"/>
    </source>
</evidence>
<dbReference type="SMART" id="SM00957">
    <property type="entry name" value="SecA_DEAD"/>
    <property type="match status" value="1"/>
</dbReference>
<feature type="domain" description="SecA family profile" evidence="10">
    <location>
        <begin position="503"/>
        <end position="1154"/>
    </location>
</feature>
<dbReference type="PANTHER" id="PTHR30612:SF0">
    <property type="entry name" value="CHLOROPLAST PROTEIN-TRANSPORTING ATPASE"/>
    <property type="match status" value="1"/>
</dbReference>
<comment type="caution">
    <text evidence="11">The sequence shown here is derived from an EMBL/GenBank/DDBJ whole genome shotgun (WGS) entry which is preliminary data.</text>
</comment>
<dbReference type="PROSITE" id="PS50600">
    <property type="entry name" value="ULP_PROTEASE"/>
    <property type="match status" value="1"/>
</dbReference>
<keyword evidence="3" id="KW-0645">Protease</keyword>
<dbReference type="InterPro" id="IPR003653">
    <property type="entry name" value="Peptidase_C48_C"/>
</dbReference>
<evidence type="ECO:0000256" key="6">
    <source>
        <dbReference type="ARBA" id="ARBA00023010"/>
    </source>
</evidence>
<evidence type="ECO:0000256" key="5">
    <source>
        <dbReference type="ARBA" id="ARBA00022927"/>
    </source>
</evidence>
<evidence type="ECO:0008006" key="13">
    <source>
        <dbReference type="Google" id="ProtNLM"/>
    </source>
</evidence>
<comment type="similarity">
    <text evidence="1">Belongs to the peptidase C48 family.</text>
</comment>
<name>A0ABD1E063_HYPHA</name>
<dbReference type="GO" id="GO:0006508">
    <property type="term" value="P:proteolysis"/>
    <property type="evidence" value="ECO:0007669"/>
    <property type="project" value="UniProtKB-KW"/>
</dbReference>
<keyword evidence="2" id="KW-0963">Cytoplasm</keyword>
<keyword evidence="4" id="KW-0378">Hydrolase</keyword>
<reference evidence="11 12" key="1">
    <citation type="submission" date="2024-05" db="EMBL/GenBank/DDBJ databases">
        <title>Genetic variation in Jamaican populations of the coffee berry borer (Hypothenemus hampei).</title>
        <authorList>
            <person name="Errbii M."/>
            <person name="Myrie A."/>
        </authorList>
    </citation>
    <scope>NUCLEOTIDE SEQUENCE [LARGE SCALE GENOMIC DNA]</scope>
    <source>
        <strain evidence="11">JA-Hopewell-2020-01-JO</strain>
        <tissue evidence="11">Whole body</tissue>
    </source>
</reference>
<dbReference type="Pfam" id="PF07517">
    <property type="entry name" value="SecA_DEAD"/>
    <property type="match status" value="1"/>
</dbReference>
<dbReference type="Pfam" id="PF02338">
    <property type="entry name" value="OTU"/>
    <property type="match status" value="1"/>
</dbReference>
<dbReference type="PROSITE" id="PS51196">
    <property type="entry name" value="SECA_MOTOR_DEAD"/>
    <property type="match status" value="1"/>
</dbReference>
<feature type="domain" description="Ubiquitin-like protease family profile" evidence="7">
    <location>
        <begin position="118"/>
        <end position="270"/>
    </location>
</feature>
<dbReference type="GO" id="GO:0015031">
    <property type="term" value="P:protein transport"/>
    <property type="evidence" value="ECO:0007669"/>
    <property type="project" value="UniProtKB-KW"/>
</dbReference>
<protein>
    <recommendedName>
        <fullName evidence="13">Protein translocase subunit SecA</fullName>
    </recommendedName>
</protein>
<dbReference type="GO" id="GO:0008233">
    <property type="term" value="F:peptidase activity"/>
    <property type="evidence" value="ECO:0007669"/>
    <property type="project" value="UniProtKB-KW"/>
</dbReference>
<dbReference type="EMBL" id="JBDJPC010000019">
    <property type="protein sequence ID" value="KAL1487735.1"/>
    <property type="molecule type" value="Genomic_DNA"/>
</dbReference>
<dbReference type="SUPFAM" id="SSF54001">
    <property type="entry name" value="Cysteine proteinases"/>
    <property type="match status" value="2"/>
</dbReference>
<keyword evidence="5" id="KW-0813">Transport</keyword>
<dbReference type="PANTHER" id="PTHR30612">
    <property type="entry name" value="SECA INNER MEMBRANE COMPONENT OF SEC PROTEIN SECRETION SYSTEM"/>
    <property type="match status" value="1"/>
</dbReference>
<dbReference type="SUPFAM" id="SSF81767">
    <property type="entry name" value="Pre-protein crosslinking domain of SecA"/>
    <property type="match status" value="1"/>
</dbReference>
<dbReference type="InterPro" id="IPR001650">
    <property type="entry name" value="Helicase_C-like"/>
</dbReference>
<dbReference type="InterPro" id="IPR003323">
    <property type="entry name" value="OTU_dom"/>
</dbReference>
<organism evidence="11 12">
    <name type="scientific">Hypothenemus hampei</name>
    <name type="common">Coffee berry borer</name>
    <dbReference type="NCBI Taxonomy" id="57062"/>
    <lineage>
        <taxon>Eukaryota</taxon>
        <taxon>Metazoa</taxon>
        <taxon>Ecdysozoa</taxon>
        <taxon>Arthropoda</taxon>
        <taxon>Hexapoda</taxon>
        <taxon>Insecta</taxon>
        <taxon>Pterygota</taxon>
        <taxon>Neoptera</taxon>
        <taxon>Endopterygota</taxon>
        <taxon>Coleoptera</taxon>
        <taxon>Polyphaga</taxon>
        <taxon>Cucujiformia</taxon>
        <taxon>Curculionidae</taxon>
        <taxon>Scolytinae</taxon>
        <taxon>Hypothenemus</taxon>
    </lineage>
</organism>
<keyword evidence="6" id="KW-0811">Translocation</keyword>
<evidence type="ECO:0000259" key="8">
    <source>
        <dbReference type="PROSITE" id="PS50802"/>
    </source>
</evidence>
<proteinExistence type="inferred from homology"/>
<evidence type="ECO:0000256" key="1">
    <source>
        <dbReference type="ARBA" id="ARBA00005234"/>
    </source>
</evidence>
<dbReference type="PROSITE" id="PS51194">
    <property type="entry name" value="HELICASE_CTER"/>
    <property type="match status" value="1"/>
</dbReference>
<dbReference type="Gene3D" id="3.90.70.80">
    <property type="match status" value="1"/>
</dbReference>
<evidence type="ECO:0000259" key="7">
    <source>
        <dbReference type="PROSITE" id="PS50600"/>
    </source>
</evidence>
<dbReference type="InterPro" id="IPR038765">
    <property type="entry name" value="Papain-like_cys_pep_sf"/>
</dbReference>
<evidence type="ECO:0000259" key="10">
    <source>
        <dbReference type="PROSITE" id="PS51196"/>
    </source>
</evidence>
<dbReference type="Gene3D" id="3.90.1440.10">
    <property type="entry name" value="SecA, preprotein cross-linking domain"/>
    <property type="match status" value="1"/>
</dbReference>
<dbReference type="Gene3D" id="3.40.50.300">
    <property type="entry name" value="P-loop containing nucleotide triphosphate hydrolases"/>
    <property type="match status" value="2"/>
</dbReference>
<keyword evidence="12" id="KW-1185">Reference proteome</keyword>
<dbReference type="InterPro" id="IPR014018">
    <property type="entry name" value="SecA_motor_DEAD"/>
</dbReference>
<dbReference type="InterPro" id="IPR027417">
    <property type="entry name" value="P-loop_NTPase"/>
</dbReference>
<evidence type="ECO:0000256" key="3">
    <source>
        <dbReference type="ARBA" id="ARBA00022670"/>
    </source>
</evidence>
<evidence type="ECO:0000313" key="12">
    <source>
        <dbReference type="Proteomes" id="UP001566132"/>
    </source>
</evidence>
<feature type="domain" description="OTU" evidence="8">
    <location>
        <begin position="355"/>
        <end position="512"/>
    </location>
</feature>
<dbReference type="InterPro" id="IPR011115">
    <property type="entry name" value="SecA_DEAD"/>
</dbReference>
<dbReference type="InterPro" id="IPR036670">
    <property type="entry name" value="SecA_X-link_sf"/>
</dbReference>
<dbReference type="PRINTS" id="PR00906">
    <property type="entry name" value="SECA"/>
</dbReference>
<dbReference type="PROSITE" id="PS50802">
    <property type="entry name" value="OTU"/>
    <property type="match status" value="1"/>
</dbReference>